<name>A0A939GZ63_9BURK</name>
<dbReference type="PROSITE" id="PS51257">
    <property type="entry name" value="PROKAR_LIPOPROTEIN"/>
    <property type="match status" value="1"/>
</dbReference>
<dbReference type="EMBL" id="JAFNME010000050">
    <property type="protein sequence ID" value="MBO1250839.1"/>
    <property type="molecule type" value="Genomic_DNA"/>
</dbReference>
<evidence type="ECO:0000313" key="3">
    <source>
        <dbReference type="Proteomes" id="UP000664731"/>
    </source>
</evidence>
<organism evidence="2 3">
    <name type="scientific">Comamonas denitrificans</name>
    <dbReference type="NCBI Taxonomy" id="117506"/>
    <lineage>
        <taxon>Bacteria</taxon>
        <taxon>Pseudomonadati</taxon>
        <taxon>Pseudomonadota</taxon>
        <taxon>Betaproteobacteria</taxon>
        <taxon>Burkholderiales</taxon>
        <taxon>Comamonadaceae</taxon>
        <taxon>Comamonas</taxon>
    </lineage>
</organism>
<sequence length="98" mass="10402">MRLLLLLGTASLLTACTLPLRGTAPQSAPRPEQRCNAQAAQWAIGKTATENNVHQARGQAGAYMVRVIHQGDPALPFNPERLNLEVDATGRIVAATCG</sequence>
<feature type="chain" id="PRO_5037416488" description="Peptidase inhibitor I78 family protein" evidence="1">
    <location>
        <begin position="16"/>
        <end position="98"/>
    </location>
</feature>
<keyword evidence="3" id="KW-1185">Reference proteome</keyword>
<reference evidence="2" key="1">
    <citation type="submission" date="2021-03" db="EMBL/GenBank/DDBJ databases">
        <title>Comamonas denitrificans.</title>
        <authorList>
            <person name="Finster K."/>
        </authorList>
    </citation>
    <scope>NUCLEOTIDE SEQUENCE</scope>
    <source>
        <strain evidence="2">MM2021_4</strain>
    </source>
</reference>
<protein>
    <recommendedName>
        <fullName evidence="4">Peptidase inhibitor I78 family protein</fullName>
    </recommendedName>
</protein>
<evidence type="ECO:0000256" key="1">
    <source>
        <dbReference type="SAM" id="SignalP"/>
    </source>
</evidence>
<accession>A0A939GZ63</accession>
<dbReference type="InterPro" id="IPR021719">
    <property type="entry name" value="Prot_inh_I78"/>
</dbReference>
<evidence type="ECO:0000313" key="2">
    <source>
        <dbReference type="EMBL" id="MBO1250839.1"/>
    </source>
</evidence>
<dbReference type="Pfam" id="PF11720">
    <property type="entry name" value="Inhibitor_I78"/>
    <property type="match status" value="1"/>
</dbReference>
<feature type="signal peptide" evidence="1">
    <location>
        <begin position="1"/>
        <end position="15"/>
    </location>
</feature>
<dbReference type="Proteomes" id="UP000664731">
    <property type="component" value="Unassembled WGS sequence"/>
</dbReference>
<dbReference type="RefSeq" id="WP_207576217.1">
    <property type="nucleotide sequence ID" value="NZ_JAFNME010000050.1"/>
</dbReference>
<keyword evidence="1" id="KW-0732">Signal</keyword>
<comment type="caution">
    <text evidence="2">The sequence shown here is derived from an EMBL/GenBank/DDBJ whole genome shotgun (WGS) entry which is preliminary data.</text>
</comment>
<dbReference type="AlphaFoldDB" id="A0A939GZ63"/>
<evidence type="ECO:0008006" key="4">
    <source>
        <dbReference type="Google" id="ProtNLM"/>
    </source>
</evidence>
<gene>
    <name evidence="2" type="ORF">J1777_13585</name>
</gene>
<proteinExistence type="predicted"/>
<dbReference type="Gene3D" id="3.30.10.10">
    <property type="entry name" value="Trypsin Inhibitor V, subunit A"/>
    <property type="match status" value="1"/>
</dbReference>